<evidence type="ECO:0000313" key="19">
    <source>
        <dbReference type="Proteomes" id="UP001168540"/>
    </source>
</evidence>
<feature type="binding site" evidence="15">
    <location>
        <position position="152"/>
    </location>
    <ligand>
        <name>DNA</name>
        <dbReference type="ChEBI" id="CHEBI:16991"/>
    </ligand>
</feature>
<comment type="catalytic activity">
    <reaction evidence="14 15">
        <text>2'-deoxyribonucleotide-(2'-deoxyribose 5'-phosphate)-2'-deoxyribonucleotide-DNA = a 3'-end 2'-deoxyribonucleotide-(2,3-dehydro-2,3-deoxyribose 5'-phosphate)-DNA + a 5'-end 5'-phospho-2'-deoxyribonucleoside-DNA + H(+)</text>
        <dbReference type="Rhea" id="RHEA:66592"/>
        <dbReference type="Rhea" id="RHEA-COMP:13180"/>
        <dbReference type="Rhea" id="RHEA-COMP:16897"/>
        <dbReference type="Rhea" id="RHEA-COMP:17067"/>
        <dbReference type="ChEBI" id="CHEBI:15378"/>
        <dbReference type="ChEBI" id="CHEBI:136412"/>
        <dbReference type="ChEBI" id="CHEBI:157695"/>
        <dbReference type="ChEBI" id="CHEBI:167181"/>
        <dbReference type="EC" id="4.2.99.18"/>
    </reaction>
</comment>
<evidence type="ECO:0000256" key="8">
    <source>
        <dbReference type="ARBA" id="ARBA00022833"/>
    </source>
</evidence>
<evidence type="ECO:0000313" key="18">
    <source>
        <dbReference type="EMBL" id="MDN0076624.1"/>
    </source>
</evidence>
<proteinExistence type="inferred from homology"/>
<comment type="caution">
    <text evidence="18">The sequence shown here is derived from an EMBL/GenBank/DDBJ whole genome shotgun (WGS) entry which is preliminary data.</text>
</comment>
<evidence type="ECO:0000256" key="5">
    <source>
        <dbReference type="ARBA" id="ARBA00022763"/>
    </source>
</evidence>
<dbReference type="InterPro" id="IPR015886">
    <property type="entry name" value="H2TH_FPG"/>
</dbReference>
<dbReference type="PROSITE" id="PS51066">
    <property type="entry name" value="ZF_FPG_2"/>
    <property type="match status" value="1"/>
</dbReference>
<dbReference type="Gene3D" id="3.20.190.10">
    <property type="entry name" value="MutM-like, N-terminal"/>
    <property type="match status" value="1"/>
</dbReference>
<dbReference type="Pfam" id="PF06827">
    <property type="entry name" value="zf-FPG_IleRS"/>
    <property type="match status" value="1"/>
</dbReference>
<keyword evidence="6 15" id="KW-0863">Zinc-finger</keyword>
<dbReference type="PROSITE" id="PS51068">
    <property type="entry name" value="FPG_CAT"/>
    <property type="match status" value="1"/>
</dbReference>
<feature type="active site" description="Schiff-base intermediate with DNA" evidence="15">
    <location>
        <position position="2"/>
    </location>
</feature>
<evidence type="ECO:0000256" key="6">
    <source>
        <dbReference type="ARBA" id="ARBA00022771"/>
    </source>
</evidence>
<dbReference type="InterPro" id="IPR012319">
    <property type="entry name" value="FPG_cat"/>
</dbReference>
<dbReference type="PANTHER" id="PTHR22993:SF9">
    <property type="entry name" value="FORMAMIDOPYRIMIDINE-DNA GLYCOSYLASE"/>
    <property type="match status" value="1"/>
</dbReference>
<dbReference type="SMART" id="SM00898">
    <property type="entry name" value="Fapy_DNA_glyco"/>
    <property type="match status" value="1"/>
</dbReference>
<keyword evidence="4 15" id="KW-0479">Metal-binding</keyword>
<evidence type="ECO:0000256" key="4">
    <source>
        <dbReference type="ARBA" id="ARBA00022723"/>
    </source>
</evidence>
<comment type="similarity">
    <text evidence="2 15">Belongs to the FPG family.</text>
</comment>
<comment type="catalytic activity">
    <reaction evidence="1 15">
        <text>Hydrolysis of DNA containing ring-opened 7-methylguanine residues, releasing 2,6-diamino-4-hydroxy-5-(N-methyl)formamidopyrimidine.</text>
        <dbReference type="EC" id="3.2.2.23"/>
    </reaction>
</comment>
<reference evidence="18" key="1">
    <citation type="submission" date="2023-06" db="EMBL/GenBank/DDBJ databases">
        <authorList>
            <person name="Zhang S."/>
        </authorList>
    </citation>
    <scope>NUCLEOTIDE SEQUENCE</scope>
    <source>
        <strain evidence="18">SG2303</strain>
    </source>
</reference>
<dbReference type="SUPFAM" id="SSF46946">
    <property type="entry name" value="S13-like H2TH domain"/>
    <property type="match status" value="1"/>
</dbReference>
<evidence type="ECO:0000256" key="1">
    <source>
        <dbReference type="ARBA" id="ARBA00001668"/>
    </source>
</evidence>
<dbReference type="EMBL" id="JAUEDK010000038">
    <property type="protein sequence ID" value="MDN0076624.1"/>
    <property type="molecule type" value="Genomic_DNA"/>
</dbReference>
<dbReference type="NCBIfam" id="TIGR00577">
    <property type="entry name" value="fpg"/>
    <property type="match status" value="1"/>
</dbReference>
<evidence type="ECO:0000259" key="17">
    <source>
        <dbReference type="PROSITE" id="PS51068"/>
    </source>
</evidence>
<dbReference type="RefSeq" id="WP_289831277.1">
    <property type="nucleotide sequence ID" value="NZ_JAUEDK010000038.1"/>
</dbReference>
<dbReference type="SUPFAM" id="SSF81624">
    <property type="entry name" value="N-terminal domain of MutM-like DNA repair proteins"/>
    <property type="match status" value="1"/>
</dbReference>
<keyword evidence="10 15" id="KW-0234">DNA repair</keyword>
<dbReference type="InterPro" id="IPR020629">
    <property type="entry name" value="FPG_Glyclase"/>
</dbReference>
<feature type="binding site" evidence="15">
    <location>
        <position position="110"/>
    </location>
    <ligand>
        <name>DNA</name>
        <dbReference type="ChEBI" id="CHEBI:16991"/>
    </ligand>
</feature>
<dbReference type="Pfam" id="PF01149">
    <property type="entry name" value="Fapy_DNA_glyco"/>
    <property type="match status" value="1"/>
</dbReference>
<dbReference type="Gene3D" id="1.10.8.50">
    <property type="match status" value="1"/>
</dbReference>
<dbReference type="EC" id="4.2.99.18" evidence="15"/>
<dbReference type="SMART" id="SM01232">
    <property type="entry name" value="H2TH"/>
    <property type="match status" value="1"/>
</dbReference>
<dbReference type="InterPro" id="IPR035937">
    <property type="entry name" value="FPG_N"/>
</dbReference>
<feature type="active site" description="Proton donor" evidence="15">
    <location>
        <position position="3"/>
    </location>
</feature>
<evidence type="ECO:0000259" key="16">
    <source>
        <dbReference type="PROSITE" id="PS51066"/>
    </source>
</evidence>
<keyword evidence="9 15" id="KW-0238">DNA-binding</keyword>
<evidence type="ECO:0000256" key="14">
    <source>
        <dbReference type="ARBA" id="ARBA00044632"/>
    </source>
</evidence>
<evidence type="ECO:0000256" key="11">
    <source>
        <dbReference type="ARBA" id="ARBA00023239"/>
    </source>
</evidence>
<feature type="domain" description="Formamidopyrimidine-DNA glycosylase catalytic" evidence="17">
    <location>
        <begin position="2"/>
        <end position="113"/>
    </location>
</feature>
<accession>A0ABT7XS55</accession>
<dbReference type="GO" id="GO:0008534">
    <property type="term" value="F:oxidized purine nucleobase lesion DNA N-glycosylase activity"/>
    <property type="evidence" value="ECO:0007669"/>
    <property type="project" value="UniProtKB-EC"/>
</dbReference>
<evidence type="ECO:0000256" key="2">
    <source>
        <dbReference type="ARBA" id="ARBA00009409"/>
    </source>
</evidence>
<feature type="active site" description="Proton donor; for beta-elimination activity" evidence="15">
    <location>
        <position position="58"/>
    </location>
</feature>
<dbReference type="InterPro" id="IPR000214">
    <property type="entry name" value="Znf_DNA_glyclase/AP_lyase"/>
</dbReference>
<feature type="domain" description="FPG-type" evidence="16">
    <location>
        <begin position="237"/>
        <end position="271"/>
    </location>
</feature>
<dbReference type="CDD" id="cd08966">
    <property type="entry name" value="EcFpg-like_N"/>
    <property type="match status" value="1"/>
</dbReference>
<organism evidence="18 19">
    <name type="scientific">Crenobacter oryzisoli</name>
    <dbReference type="NCBI Taxonomy" id="3056844"/>
    <lineage>
        <taxon>Bacteria</taxon>
        <taxon>Pseudomonadati</taxon>
        <taxon>Pseudomonadota</taxon>
        <taxon>Betaproteobacteria</taxon>
        <taxon>Neisseriales</taxon>
        <taxon>Neisseriaceae</taxon>
        <taxon>Crenobacter</taxon>
    </lineage>
</organism>
<keyword evidence="12 15" id="KW-0511">Multifunctional enzyme</keyword>
<dbReference type="Proteomes" id="UP001168540">
    <property type="component" value="Unassembled WGS sequence"/>
</dbReference>
<dbReference type="Pfam" id="PF06831">
    <property type="entry name" value="H2TH"/>
    <property type="match status" value="1"/>
</dbReference>
<evidence type="ECO:0000256" key="10">
    <source>
        <dbReference type="ARBA" id="ARBA00023204"/>
    </source>
</evidence>
<gene>
    <name evidence="15 18" type="primary">mutM</name>
    <name evidence="15" type="synonym">fpg</name>
    <name evidence="18" type="ORF">QU481_17305</name>
</gene>
<dbReference type="PANTHER" id="PTHR22993">
    <property type="entry name" value="FORMAMIDOPYRIMIDINE-DNA GLYCOSYLASE"/>
    <property type="match status" value="1"/>
</dbReference>
<dbReference type="InterPro" id="IPR015887">
    <property type="entry name" value="DNA_glyclase_Znf_dom_DNA_BS"/>
</dbReference>
<sequence>MPELPEVETTRRGVAPGLIGTTIESVTVRNPRLRWPLPPDLAERLAGQRVLAVTRRAKYLLLQFADGTLIVHLGMSGSLRFVPIGTPPEKHDHVDWQLSNGQLLRYRDPRRFGAVLWHIGPIEQHPLLASLGPEPLSDAFDGEHLFRSLDGRSVAIKQAIMDNHLVVGVGNIYANEALFHAGINPTRAAGRLSRTDCQHLAEAIKMVLARAIEAGGSTLRDFVGAGGEPGYFQQTYYVYGRQEEPCRHCGTPIRQLRQGQRSSYYCPLCQPC</sequence>
<evidence type="ECO:0000256" key="15">
    <source>
        <dbReference type="HAMAP-Rule" id="MF_00103"/>
    </source>
</evidence>
<evidence type="ECO:0000256" key="7">
    <source>
        <dbReference type="ARBA" id="ARBA00022801"/>
    </source>
</evidence>
<comment type="function">
    <text evidence="15">Involved in base excision repair of DNA damaged by oxidation or by mutagenic agents. Acts as DNA glycosylase that recognizes and removes damaged bases. Has a preference for oxidized purines, such as 7,8-dihydro-8-oxoguanine (8-oxoG). Has AP (apurinic/apyrimidinic) lyase activity and introduces nicks in the DNA strand. Cleaves the DNA backbone by beta-delta elimination to generate a single-strand break at the site of the removed base with both 3'- and 5'-phosphates.</text>
</comment>
<keyword evidence="13 15" id="KW-0326">Glycosidase</keyword>
<feature type="binding site" evidence="15">
    <location>
        <position position="91"/>
    </location>
    <ligand>
        <name>DNA</name>
        <dbReference type="ChEBI" id="CHEBI:16991"/>
    </ligand>
</feature>
<dbReference type="NCBIfam" id="NF002211">
    <property type="entry name" value="PRK01103.1"/>
    <property type="match status" value="1"/>
</dbReference>
<dbReference type="InterPro" id="IPR010979">
    <property type="entry name" value="Ribosomal_uS13-like_H2TH"/>
</dbReference>
<keyword evidence="8 15" id="KW-0862">Zinc</keyword>
<dbReference type="EC" id="3.2.2.23" evidence="15"/>
<keyword evidence="7 15" id="KW-0378">Hydrolase</keyword>
<evidence type="ECO:0000256" key="13">
    <source>
        <dbReference type="ARBA" id="ARBA00023295"/>
    </source>
</evidence>
<protein>
    <recommendedName>
        <fullName evidence="15">Formamidopyrimidine-DNA glycosylase</fullName>
        <shortName evidence="15">Fapy-DNA glycosylase</shortName>
        <ecNumber evidence="15">3.2.2.23</ecNumber>
    </recommendedName>
    <alternativeName>
        <fullName evidence="15">DNA-(apurinic or apyrimidinic site) lyase MutM</fullName>
        <shortName evidence="15">AP lyase MutM</shortName>
        <ecNumber evidence="15">4.2.99.18</ecNumber>
    </alternativeName>
</protein>
<feature type="active site" description="Proton donor; for delta-elimination activity" evidence="15">
    <location>
        <position position="261"/>
    </location>
</feature>
<evidence type="ECO:0000256" key="12">
    <source>
        <dbReference type="ARBA" id="ARBA00023268"/>
    </source>
</evidence>
<keyword evidence="5 15" id="KW-0227">DNA damage</keyword>
<comment type="subunit">
    <text evidence="3 15">Monomer.</text>
</comment>
<name>A0ABT7XS55_9NEIS</name>
<comment type="cofactor">
    <cofactor evidence="15">
        <name>Zn(2+)</name>
        <dbReference type="ChEBI" id="CHEBI:29105"/>
    </cofactor>
    <text evidence="15">Binds 1 zinc ion per subunit.</text>
</comment>
<dbReference type="PROSITE" id="PS01242">
    <property type="entry name" value="ZF_FPG_1"/>
    <property type="match status" value="1"/>
</dbReference>
<dbReference type="InterPro" id="IPR010663">
    <property type="entry name" value="Znf_FPG/IleRS"/>
</dbReference>
<keyword evidence="11 15" id="KW-0456">Lyase</keyword>
<evidence type="ECO:0000256" key="9">
    <source>
        <dbReference type="ARBA" id="ARBA00023125"/>
    </source>
</evidence>
<evidence type="ECO:0000256" key="3">
    <source>
        <dbReference type="ARBA" id="ARBA00011245"/>
    </source>
</evidence>
<keyword evidence="19" id="KW-1185">Reference proteome</keyword>
<dbReference type="HAMAP" id="MF_00103">
    <property type="entry name" value="Fapy_DNA_glycosyl"/>
    <property type="match status" value="1"/>
</dbReference>
<dbReference type="GO" id="GO:0140078">
    <property type="term" value="F:class I DNA-(apurinic or apyrimidinic site) endonuclease activity"/>
    <property type="evidence" value="ECO:0007669"/>
    <property type="project" value="UniProtKB-EC"/>
</dbReference>
<dbReference type="SUPFAM" id="SSF57716">
    <property type="entry name" value="Glucocorticoid receptor-like (DNA-binding domain)"/>
    <property type="match status" value="1"/>
</dbReference>